<dbReference type="Proteomes" id="UP000181956">
    <property type="component" value="Chromosome I"/>
</dbReference>
<dbReference type="PANTHER" id="PTHR30222">
    <property type="entry name" value="SPERMIDINE/PUTRESCINE-BINDING PERIPLASMIC PROTEIN"/>
    <property type="match status" value="1"/>
</dbReference>
<protein>
    <submittedName>
        <fullName evidence="3">Putative spermidine/putrescine transport system substrate-binding protein</fullName>
    </submittedName>
</protein>
<evidence type="ECO:0000256" key="2">
    <source>
        <dbReference type="SAM" id="SignalP"/>
    </source>
</evidence>
<evidence type="ECO:0000313" key="3">
    <source>
        <dbReference type="EMBL" id="SDS14056.1"/>
    </source>
</evidence>
<reference evidence="4" key="1">
    <citation type="submission" date="2016-10" db="EMBL/GenBank/DDBJ databases">
        <authorList>
            <person name="Varghese N."/>
            <person name="Submissions S."/>
        </authorList>
    </citation>
    <scope>NUCLEOTIDE SEQUENCE [LARGE SCALE GENOMIC DNA]</scope>
    <source>
        <strain evidence="4">DSM 21772</strain>
    </source>
</reference>
<dbReference type="STRING" id="412690.SAMN04489834_0936"/>
<keyword evidence="1 2" id="KW-0732">Signal</keyword>
<feature type="signal peptide" evidence="2">
    <location>
        <begin position="1"/>
        <end position="31"/>
    </location>
</feature>
<dbReference type="RefSeq" id="WP_231919345.1">
    <property type="nucleotide sequence ID" value="NZ_LT629742.1"/>
</dbReference>
<evidence type="ECO:0000256" key="1">
    <source>
        <dbReference type="ARBA" id="ARBA00022729"/>
    </source>
</evidence>
<dbReference type="PANTHER" id="PTHR30222:SF18">
    <property type="entry name" value="BIFUNCTIONAL POLYHYDROXYBUTYRATE SYNTHASE _ ABC TRANSPORTER PERIPLASMIC BINDING PROTEIN-RELATED"/>
    <property type="match status" value="1"/>
</dbReference>
<dbReference type="PROSITE" id="PS51257">
    <property type="entry name" value="PROKAR_LIPOPROTEIN"/>
    <property type="match status" value="1"/>
</dbReference>
<dbReference type="AlphaFoldDB" id="A0A1H1PSG2"/>
<dbReference type="Pfam" id="PF13343">
    <property type="entry name" value="SBP_bac_6"/>
    <property type="match status" value="1"/>
</dbReference>
<proteinExistence type="predicted"/>
<gene>
    <name evidence="3" type="ORF">SAMN04489834_0936</name>
</gene>
<dbReference type="EMBL" id="LT629742">
    <property type="protein sequence ID" value="SDS14056.1"/>
    <property type="molecule type" value="Genomic_DNA"/>
</dbReference>
<dbReference type="SUPFAM" id="SSF53850">
    <property type="entry name" value="Periplasmic binding protein-like II"/>
    <property type="match status" value="1"/>
</dbReference>
<keyword evidence="4" id="KW-1185">Reference proteome</keyword>
<accession>A0A1H1PSG2</accession>
<sequence length="402" mass="43175">MRSKMFTGRPKMLAGAAFVAAAALVLTGCSAGDDTAGSGSTGGLSIDVPDVATHSAMGDMEKELNIVAWSGFVEPAWSDQFTADTGCTVNRRVAGTSDEMVQLMRTGDYDLVSASGDASLRLIAGGDVAPINLDLVPNFGDDIVPGMKGQIYDTINGKSYGVPIGRGANILQYNSDVVTETPTSWDVAWEADSPYAGQIIAYDAPIYIADAAVYLMAHQPELGITNPYALDQTQLDAAIKLLKQQNKIVSEYWADPAAQITSFMGGTTNLGTSWEILRKLTGEEKFKSVLPAEGSTGWSDAWMIGAESKSPNCAYAWMDYTSSPEVNGAIAMNFGMAPANAAFCSLNDEAAAHCDYFNATDEEYFEKVWFWTTPIEQCIDGRTDATCTNFQQWTDAWLTVKS</sequence>
<dbReference type="Gene3D" id="3.40.190.10">
    <property type="entry name" value="Periplasmic binding protein-like II"/>
    <property type="match status" value="2"/>
</dbReference>
<feature type="chain" id="PRO_5009256952" evidence="2">
    <location>
        <begin position="32"/>
        <end position="402"/>
    </location>
</feature>
<evidence type="ECO:0000313" key="4">
    <source>
        <dbReference type="Proteomes" id="UP000181956"/>
    </source>
</evidence>
<organism evidence="3 4">
    <name type="scientific">Microterricola viridarii</name>
    <dbReference type="NCBI Taxonomy" id="412690"/>
    <lineage>
        <taxon>Bacteria</taxon>
        <taxon>Bacillati</taxon>
        <taxon>Actinomycetota</taxon>
        <taxon>Actinomycetes</taxon>
        <taxon>Micrococcales</taxon>
        <taxon>Microbacteriaceae</taxon>
        <taxon>Microterricola</taxon>
    </lineage>
</organism>
<name>A0A1H1PSG2_9MICO</name>